<dbReference type="GO" id="GO:0050660">
    <property type="term" value="F:flavin adenine dinucleotide binding"/>
    <property type="evidence" value="ECO:0007669"/>
    <property type="project" value="InterPro"/>
</dbReference>
<evidence type="ECO:0000313" key="4">
    <source>
        <dbReference type="EMBL" id="KAF9805918.1"/>
    </source>
</evidence>
<evidence type="ECO:0000313" key="5">
    <source>
        <dbReference type="Proteomes" id="UP000639403"/>
    </source>
</evidence>
<reference evidence="4" key="1">
    <citation type="submission" date="2020-11" db="EMBL/GenBank/DDBJ databases">
        <authorList>
            <person name="Koelle M."/>
            <person name="Horta M.A.C."/>
            <person name="Nowrousian M."/>
            <person name="Ohm R.A."/>
            <person name="Benz P."/>
            <person name="Pilgard A."/>
        </authorList>
    </citation>
    <scope>NUCLEOTIDE SEQUENCE</scope>
    <source>
        <strain evidence="4">FPRL280</strain>
    </source>
</reference>
<accession>A0A8H7TYE4</accession>
<dbReference type="PANTHER" id="PTHR11552">
    <property type="entry name" value="GLUCOSE-METHANOL-CHOLINE GMC OXIDOREDUCTASE"/>
    <property type="match status" value="1"/>
</dbReference>
<dbReference type="PANTHER" id="PTHR11552:SF78">
    <property type="entry name" value="GLUCOSE-METHANOL-CHOLINE OXIDOREDUCTASE N-TERMINAL DOMAIN-CONTAINING PROTEIN"/>
    <property type="match status" value="1"/>
</dbReference>
<comment type="caution">
    <text evidence="4">The sequence shown here is derived from an EMBL/GenBank/DDBJ whole genome shotgun (WGS) entry which is preliminary data.</text>
</comment>
<dbReference type="Proteomes" id="UP000639403">
    <property type="component" value="Unassembled WGS sequence"/>
</dbReference>
<feature type="domain" description="Glucose-methanol-choline oxidoreductase N-terminal" evidence="3">
    <location>
        <begin position="61"/>
        <end position="75"/>
    </location>
</feature>
<gene>
    <name evidence="4" type="ORF">IEO21_08892</name>
</gene>
<evidence type="ECO:0000256" key="2">
    <source>
        <dbReference type="ARBA" id="ARBA00010790"/>
    </source>
</evidence>
<dbReference type="InterPro" id="IPR012132">
    <property type="entry name" value="GMC_OxRdtase"/>
</dbReference>
<dbReference type="Gene3D" id="3.50.50.60">
    <property type="entry name" value="FAD/NAD(P)-binding domain"/>
    <property type="match status" value="2"/>
</dbReference>
<dbReference type="EMBL" id="JADOXO010000358">
    <property type="protein sequence ID" value="KAF9805918.1"/>
    <property type="molecule type" value="Genomic_DNA"/>
</dbReference>
<name>A0A8H7TYE4_9APHY</name>
<dbReference type="SUPFAM" id="SSF51905">
    <property type="entry name" value="FAD/NAD(P)-binding domain"/>
    <property type="match status" value="1"/>
</dbReference>
<dbReference type="SUPFAM" id="SSF54373">
    <property type="entry name" value="FAD-linked reductases, C-terminal domain"/>
    <property type="match status" value="1"/>
</dbReference>
<evidence type="ECO:0000256" key="1">
    <source>
        <dbReference type="ARBA" id="ARBA00001974"/>
    </source>
</evidence>
<organism evidence="4 5">
    <name type="scientific">Rhodonia placenta</name>
    <dbReference type="NCBI Taxonomy" id="104341"/>
    <lineage>
        <taxon>Eukaryota</taxon>
        <taxon>Fungi</taxon>
        <taxon>Dikarya</taxon>
        <taxon>Basidiomycota</taxon>
        <taxon>Agaricomycotina</taxon>
        <taxon>Agaricomycetes</taxon>
        <taxon>Polyporales</taxon>
        <taxon>Adustoporiaceae</taxon>
        <taxon>Rhodonia</taxon>
    </lineage>
</organism>
<reference evidence="4" key="2">
    <citation type="journal article" name="Front. Microbiol.">
        <title>Degradative Capacity of Two Strains of Rhodonia placenta: From Phenotype to Genotype.</title>
        <authorList>
            <person name="Kolle M."/>
            <person name="Horta M.A.C."/>
            <person name="Nowrousian M."/>
            <person name="Ohm R.A."/>
            <person name="Benz J.P."/>
            <person name="Pilgard A."/>
        </authorList>
    </citation>
    <scope>NUCLEOTIDE SEQUENCE</scope>
    <source>
        <strain evidence="4">FPRL280</strain>
    </source>
</reference>
<dbReference type="GO" id="GO:0016614">
    <property type="term" value="F:oxidoreductase activity, acting on CH-OH group of donors"/>
    <property type="evidence" value="ECO:0007669"/>
    <property type="project" value="InterPro"/>
</dbReference>
<evidence type="ECO:0000259" key="3">
    <source>
        <dbReference type="PROSITE" id="PS00624"/>
    </source>
</evidence>
<protein>
    <recommendedName>
        <fullName evidence="3">Glucose-methanol-choline oxidoreductase N-terminal domain-containing protein</fullName>
    </recommendedName>
</protein>
<comment type="cofactor">
    <cofactor evidence="1">
        <name>FAD</name>
        <dbReference type="ChEBI" id="CHEBI:57692"/>
    </cofactor>
</comment>
<dbReference type="InterPro" id="IPR036188">
    <property type="entry name" value="FAD/NAD-bd_sf"/>
</dbReference>
<dbReference type="InterPro" id="IPR007867">
    <property type="entry name" value="GMC_OxRtase_C"/>
</dbReference>
<dbReference type="AlphaFoldDB" id="A0A8H7TYE4"/>
<proteinExistence type="inferred from homology"/>
<dbReference type="Pfam" id="PF05199">
    <property type="entry name" value="GMC_oxred_C"/>
    <property type="match status" value="1"/>
</dbReference>
<sequence>MQYRDGRSRRQDVPHNYLYDKDRTTGLDILTGFVVKRVLVECETQTPRIAKARRLVVLSAGTFGSPVILERSGIGGAERLEKLGVDMVADLPGVGENYQDHPVVFTQYFAGDEADTLDGLMQGKPDEVHRWTEQWAKDGTGMLASNGIEAGSQLRLTPEDLKTLGPEVQQRWAHDFADVSDKSIMCIACAAAFLGNPVGMSPRKYITIGYTVWYSRAVGYLHATSADDVNSPLDFDPQTISGPEDLALQRWAYKQSRDIGRRMPLYRGENKGGHPAFAPDSPAAVQVEGQPIKLSDPVVQYSAADDMAIDAFHKEVVATMWHSLGTCAMKPREQGGVVDSALNVYGVKGLKVADMSIAPSNVGSNTYSSAVLIGEKAATIIASELGVKI</sequence>
<dbReference type="InterPro" id="IPR000172">
    <property type="entry name" value="GMC_OxRdtase_N"/>
</dbReference>
<dbReference type="Pfam" id="PF00732">
    <property type="entry name" value="GMC_oxred_N"/>
    <property type="match status" value="1"/>
</dbReference>
<dbReference type="PROSITE" id="PS00624">
    <property type="entry name" value="GMC_OXRED_2"/>
    <property type="match status" value="1"/>
</dbReference>
<comment type="similarity">
    <text evidence="2">Belongs to the GMC oxidoreductase family.</text>
</comment>